<reference evidence="1 2" key="1">
    <citation type="submission" date="2018-06" db="EMBL/GenBank/DDBJ databases">
        <title>Complete genome of Desulfovibrio marinus P48SEP.</title>
        <authorList>
            <person name="Crispim J.S."/>
            <person name="Vidigal P.M.P."/>
            <person name="Silva L.C.F."/>
            <person name="Araujo L.C."/>
            <person name="Laguardia C.N."/>
            <person name="Dias R.S."/>
            <person name="Sousa M.P."/>
            <person name="Paula S.O."/>
            <person name="Silva C."/>
        </authorList>
    </citation>
    <scope>NUCLEOTIDE SEQUENCE [LARGE SCALE GENOMIC DNA]</scope>
    <source>
        <strain evidence="1 2">P48SEP</strain>
    </source>
</reference>
<dbReference type="EMBL" id="QMIF01000051">
    <property type="protein sequence ID" value="TVM29595.1"/>
    <property type="molecule type" value="Genomic_DNA"/>
</dbReference>
<name>A0A6P1ZBN5_9BACT</name>
<dbReference type="Proteomes" id="UP000434052">
    <property type="component" value="Unassembled WGS sequence"/>
</dbReference>
<accession>A0A6P1ZBN5</accession>
<comment type="caution">
    <text evidence="1">The sequence shown here is derived from an EMBL/GenBank/DDBJ whole genome shotgun (WGS) entry which is preliminary data.</text>
</comment>
<evidence type="ECO:0000313" key="2">
    <source>
        <dbReference type="Proteomes" id="UP000434052"/>
    </source>
</evidence>
<protein>
    <submittedName>
        <fullName evidence="1">Phosphonate metabolism protein PhnM</fullName>
    </submittedName>
</protein>
<gene>
    <name evidence="1" type="ORF">DQK91_21930</name>
</gene>
<dbReference type="AlphaFoldDB" id="A0A6P1ZBN5"/>
<proteinExistence type="predicted"/>
<sequence length="42" mass="4790">DVLGLNDRGELAVGKRADLWQVRIFQEVPVVSGVWREGRRVI</sequence>
<feature type="non-terminal residue" evidence="1">
    <location>
        <position position="1"/>
    </location>
</feature>
<organism evidence="1 2">
    <name type="scientific">Oceanidesulfovibrio marinus</name>
    <dbReference type="NCBI Taxonomy" id="370038"/>
    <lineage>
        <taxon>Bacteria</taxon>
        <taxon>Pseudomonadati</taxon>
        <taxon>Thermodesulfobacteriota</taxon>
        <taxon>Desulfovibrionia</taxon>
        <taxon>Desulfovibrionales</taxon>
        <taxon>Desulfovibrionaceae</taxon>
        <taxon>Oceanidesulfovibrio</taxon>
    </lineage>
</organism>
<evidence type="ECO:0000313" key="1">
    <source>
        <dbReference type="EMBL" id="TVM29595.1"/>
    </source>
</evidence>